<dbReference type="EMBL" id="CM018036">
    <property type="protein sequence ID" value="KAA8540335.1"/>
    <property type="molecule type" value="Genomic_DNA"/>
</dbReference>
<dbReference type="Proteomes" id="UP000325577">
    <property type="component" value="Linkage Group LG13"/>
</dbReference>
<reference evidence="2 3" key="1">
    <citation type="submission" date="2019-09" db="EMBL/GenBank/DDBJ databases">
        <title>A chromosome-level genome assembly of the Chinese tupelo Nyssa sinensis.</title>
        <authorList>
            <person name="Yang X."/>
            <person name="Kang M."/>
            <person name="Yang Y."/>
            <person name="Xiong H."/>
            <person name="Wang M."/>
            <person name="Zhang Z."/>
            <person name="Wang Z."/>
            <person name="Wu H."/>
            <person name="Ma T."/>
            <person name="Liu J."/>
            <person name="Xi Z."/>
        </authorList>
    </citation>
    <scope>NUCLEOTIDE SEQUENCE [LARGE SCALE GENOMIC DNA]</scope>
    <source>
        <strain evidence="2">J267</strain>
        <tissue evidence="2">Leaf</tissue>
    </source>
</reference>
<name>A0A5J5BAX5_9ASTE</name>
<evidence type="ECO:0000313" key="3">
    <source>
        <dbReference type="Proteomes" id="UP000325577"/>
    </source>
</evidence>
<sequence length="100" mass="10711">MLSVSTAKRQLRQERPGILLPAAPDERSLARTWTKEEARWDPDRSLHDQGAALGGTPARRGTTSSRVKIGIPTSVDTAAEELSRSAAAVVVDDEIVSSST</sequence>
<evidence type="ECO:0000313" key="2">
    <source>
        <dbReference type="EMBL" id="KAA8540335.1"/>
    </source>
</evidence>
<evidence type="ECO:0000256" key="1">
    <source>
        <dbReference type="SAM" id="MobiDB-lite"/>
    </source>
</evidence>
<protein>
    <submittedName>
        <fullName evidence="2">Uncharacterized protein</fullName>
    </submittedName>
</protein>
<organism evidence="2 3">
    <name type="scientific">Nyssa sinensis</name>
    <dbReference type="NCBI Taxonomy" id="561372"/>
    <lineage>
        <taxon>Eukaryota</taxon>
        <taxon>Viridiplantae</taxon>
        <taxon>Streptophyta</taxon>
        <taxon>Embryophyta</taxon>
        <taxon>Tracheophyta</taxon>
        <taxon>Spermatophyta</taxon>
        <taxon>Magnoliopsida</taxon>
        <taxon>eudicotyledons</taxon>
        <taxon>Gunneridae</taxon>
        <taxon>Pentapetalae</taxon>
        <taxon>asterids</taxon>
        <taxon>Cornales</taxon>
        <taxon>Nyssaceae</taxon>
        <taxon>Nyssa</taxon>
    </lineage>
</organism>
<keyword evidence="3" id="KW-1185">Reference proteome</keyword>
<feature type="region of interest" description="Disordered" evidence="1">
    <location>
        <begin position="36"/>
        <end position="68"/>
    </location>
</feature>
<gene>
    <name evidence="2" type="ORF">F0562_024746</name>
</gene>
<proteinExistence type="predicted"/>
<dbReference type="AlphaFoldDB" id="A0A5J5BAX5"/>
<accession>A0A5J5BAX5</accession>
<feature type="compositionally biased region" description="Basic and acidic residues" evidence="1">
    <location>
        <begin position="36"/>
        <end position="47"/>
    </location>
</feature>